<feature type="active site" description="Charge relay system" evidence="1">
    <location>
        <position position="220"/>
    </location>
</feature>
<sequence length="245" mass="26860">MTTIMKGAESYYHQGNNIGILLSHGFTGATFSMMPLAEAYSEAGYTVCLPRLAGHGTNLEDMAASTYEDWIESVEEGLTKLKETCDTIIMSGLSMGGTLTLYMAAKHPEIKGIIPINAAVVIPYMHAAAHVDLDIIPGSGSDIKKQGVPEIGYKDTPVKSILEIRKLMRTVEESLFLIKCPALIFVSPEDHTVPAFNADLIYTSIHSECKHIIETPNSYHMSTLDNDKEFIIEQSLSFVETIINS</sequence>
<accession>A0A855GSH3</accession>
<feature type="binding site" evidence="2">
    <location>
        <position position="95"/>
    </location>
    <ligand>
        <name>substrate</name>
    </ligand>
</feature>
<gene>
    <name evidence="4" type="ORF">CW686_08450</name>
</gene>
<dbReference type="InterPro" id="IPR051044">
    <property type="entry name" value="MAG_DAG_Lipase"/>
</dbReference>
<evidence type="ECO:0000313" key="4">
    <source>
        <dbReference type="EMBL" id="PKE25735.1"/>
    </source>
</evidence>
<protein>
    <submittedName>
        <fullName evidence="4">Lipase</fullName>
    </submittedName>
</protein>
<dbReference type="InterPro" id="IPR022742">
    <property type="entry name" value="Hydrolase_4"/>
</dbReference>
<dbReference type="Gene3D" id="3.40.50.1820">
    <property type="entry name" value="alpha/beta hydrolase"/>
    <property type="match status" value="1"/>
</dbReference>
<dbReference type="InterPro" id="IPR012354">
    <property type="entry name" value="Esterase_lipase"/>
</dbReference>
<dbReference type="InterPro" id="IPR029058">
    <property type="entry name" value="AB_hydrolase_fold"/>
</dbReference>
<dbReference type="Pfam" id="PF12146">
    <property type="entry name" value="Hydrolase_4"/>
    <property type="match status" value="1"/>
</dbReference>
<evidence type="ECO:0000313" key="5">
    <source>
        <dbReference type="Proteomes" id="UP000233482"/>
    </source>
</evidence>
<name>A0A855GSH3_9STAP</name>
<feature type="binding site" evidence="2">
    <location>
        <position position="26"/>
    </location>
    <ligand>
        <name>substrate</name>
    </ligand>
</feature>
<evidence type="ECO:0000259" key="3">
    <source>
        <dbReference type="Pfam" id="PF12146"/>
    </source>
</evidence>
<feature type="domain" description="Serine aminopeptidase S33" evidence="3">
    <location>
        <begin position="20"/>
        <end position="123"/>
    </location>
</feature>
<feature type="active site" description="Nucleophile" evidence="1">
    <location>
        <position position="94"/>
    </location>
</feature>
<dbReference type="EMBL" id="PIXC01000018">
    <property type="protein sequence ID" value="PKE25735.1"/>
    <property type="molecule type" value="Genomic_DNA"/>
</dbReference>
<dbReference type="SUPFAM" id="SSF53474">
    <property type="entry name" value="alpha/beta-Hydrolases"/>
    <property type="match status" value="1"/>
</dbReference>
<evidence type="ECO:0000256" key="1">
    <source>
        <dbReference type="PIRSR" id="PIRSR017388-1"/>
    </source>
</evidence>
<reference evidence="4 5" key="1">
    <citation type="submission" date="2017-12" db="EMBL/GenBank/DDBJ databases">
        <title>Genomics of Macrococcus caseolyticus.</title>
        <authorList>
            <person name="MacFadyen A.C."/>
            <person name="Paterson G.K."/>
        </authorList>
    </citation>
    <scope>NUCLEOTIDE SEQUENCE [LARGE SCALE GENOMIC DNA]</scope>
    <source>
        <strain evidence="4 5">5788_EF188</strain>
    </source>
</reference>
<dbReference type="Proteomes" id="UP000233482">
    <property type="component" value="Unassembled WGS sequence"/>
</dbReference>
<dbReference type="AlphaFoldDB" id="A0A855GSH3"/>
<dbReference type="PIRSF" id="PIRSF017388">
    <property type="entry name" value="Esterase_lipase"/>
    <property type="match status" value="1"/>
</dbReference>
<evidence type="ECO:0000256" key="2">
    <source>
        <dbReference type="PIRSR" id="PIRSR017388-2"/>
    </source>
</evidence>
<dbReference type="GO" id="GO:0052689">
    <property type="term" value="F:carboxylic ester hydrolase activity"/>
    <property type="evidence" value="ECO:0007669"/>
    <property type="project" value="InterPro"/>
</dbReference>
<dbReference type="RefSeq" id="WP_101037235.1">
    <property type="nucleotide sequence ID" value="NZ_CP073801.1"/>
</dbReference>
<comment type="caution">
    <text evidence="4">The sequence shown here is derived from an EMBL/GenBank/DDBJ whole genome shotgun (WGS) entry which is preliminary data.</text>
</comment>
<organism evidence="4 5">
    <name type="scientific">Macrococcoides caseolyticum</name>
    <dbReference type="NCBI Taxonomy" id="69966"/>
    <lineage>
        <taxon>Bacteria</taxon>
        <taxon>Bacillati</taxon>
        <taxon>Bacillota</taxon>
        <taxon>Bacilli</taxon>
        <taxon>Bacillales</taxon>
        <taxon>Staphylococcaceae</taxon>
        <taxon>Macrococcoides</taxon>
    </lineage>
</organism>
<feature type="active site" description="Charge relay system" evidence="1">
    <location>
        <position position="190"/>
    </location>
</feature>
<dbReference type="PANTHER" id="PTHR11614">
    <property type="entry name" value="PHOSPHOLIPASE-RELATED"/>
    <property type="match status" value="1"/>
</dbReference>
<proteinExistence type="predicted"/>